<evidence type="ECO:0000313" key="6">
    <source>
        <dbReference type="Proteomes" id="UP000305948"/>
    </source>
</evidence>
<dbReference type="Proteomes" id="UP000305948">
    <property type="component" value="Unassembled WGS sequence"/>
</dbReference>
<dbReference type="PANTHER" id="PTHR12585">
    <property type="entry name" value="SCC1 / RAD21 FAMILY MEMBER"/>
    <property type="match status" value="1"/>
</dbReference>
<dbReference type="EMBL" id="ML213503">
    <property type="protein sequence ID" value="TFK57093.1"/>
    <property type="molecule type" value="Genomic_DNA"/>
</dbReference>
<gene>
    <name evidence="5" type="ORF">OE88DRAFT_1650669</name>
</gene>
<dbReference type="GO" id="GO:1990414">
    <property type="term" value="P:replication-born double-strand break repair via sister chromatid exchange"/>
    <property type="evidence" value="ECO:0007669"/>
    <property type="project" value="TreeGrafter"/>
</dbReference>
<evidence type="ECO:0000256" key="3">
    <source>
        <dbReference type="SAM" id="MobiDB-lite"/>
    </source>
</evidence>
<feature type="domain" description="Rad21/Rec8-like protein N-terminal" evidence="4">
    <location>
        <begin position="1"/>
        <end position="104"/>
    </location>
</feature>
<dbReference type="Pfam" id="PF04825">
    <property type="entry name" value="Rad21_Rec8_N"/>
    <property type="match status" value="1"/>
</dbReference>
<dbReference type="OrthoDB" id="10071381at2759"/>
<feature type="region of interest" description="Disordered" evidence="3">
    <location>
        <begin position="151"/>
        <end position="183"/>
    </location>
</feature>
<dbReference type="InterPro" id="IPR039781">
    <property type="entry name" value="Rad21/Rec8-like"/>
</dbReference>
<feature type="region of interest" description="Disordered" evidence="3">
    <location>
        <begin position="513"/>
        <end position="574"/>
    </location>
</feature>
<feature type="region of interest" description="Disordered" evidence="3">
    <location>
        <begin position="447"/>
        <end position="498"/>
    </location>
</feature>
<feature type="region of interest" description="Disordered" evidence="3">
    <location>
        <begin position="310"/>
        <end position="370"/>
    </location>
</feature>
<evidence type="ECO:0000256" key="2">
    <source>
        <dbReference type="ARBA" id="ARBA00023242"/>
    </source>
</evidence>
<keyword evidence="6" id="KW-1185">Reference proteome</keyword>
<accession>A0A5C3NI89</accession>
<sequence>MFFSTELLSRRDSGFGLLWLAATLGSKSSFKKLPKRSVLTADIAQLCDLIVEPAEPLALRLSSNLMVGVVRVYKVKQEIFLSDVTTCFHSLKKAVNELQSMTLSDAQLQMGQPTVRPDTVTLQADPGAEFAMNFDHFFADWNGLLEQDENDADQEDEYGKTRGKSKGKNKQKSISVAEDPRAIPHTLNENLEQLLSTSFDASFGGNAFAGADPSSSQMDGGFGFALDDNPFGGPDDLDLGIADELAKELGEGWGIPSQSQAQDAQMELNMEINLDAPPPDLDFGDFPMNMDDQVAVPILPEDNGMNGAFIEPTAPVDQGPGTGPTSPRAPGVVPRLEDSPAPSPEEAAEHQDAGANLDEIPVEPKKPKRSRVVLDARTELTDEELQASRTNYLEGQNALRNVLELRKFEKDGVKIIEELITGVPRAFRAQSLMDFWSHTMKVQMDARVRVPDAGEDEPPRKRRRISQAGSDNHNPEVRQNDIPGFEFNNGDNDLQFGGGLDLPMDMDDNMGFMQPLDEDPHAGLESGRIRSSEEPDIARRASRPPSVLGSFLGQGARDVPIGSSQRSSLFPWDNAGPSSSAAGVPFGSAGIGSDRISVGQADIRLRRSRSGSRRGSSLVPSRAVSVLGDVGMSPMLGDVPLGNDDFMFDMPVEDKAPVEDSQISELNLVTLERNSHNFLEYTKMQIQSLPHGTDSLTFDDVVPKDTSTPHVAAAAFYHCLGTCPFSPLLTLAIHPSPCGLLAP</sequence>
<dbReference type="PANTHER" id="PTHR12585:SF72">
    <property type="entry name" value="MEIOTIC RECOMBINATION PROTEIN REC8"/>
    <property type="match status" value="1"/>
</dbReference>
<evidence type="ECO:0000313" key="5">
    <source>
        <dbReference type="EMBL" id="TFK57093.1"/>
    </source>
</evidence>
<dbReference type="AlphaFoldDB" id="A0A5C3NI89"/>
<dbReference type="InterPro" id="IPR006910">
    <property type="entry name" value="Rad21_Rec8_N"/>
</dbReference>
<reference evidence="5 6" key="1">
    <citation type="journal article" date="2019" name="Nat. Ecol. Evol.">
        <title>Megaphylogeny resolves global patterns of mushroom evolution.</title>
        <authorList>
            <person name="Varga T."/>
            <person name="Krizsan K."/>
            <person name="Foldi C."/>
            <person name="Dima B."/>
            <person name="Sanchez-Garcia M."/>
            <person name="Sanchez-Ramirez S."/>
            <person name="Szollosi G.J."/>
            <person name="Szarkandi J.G."/>
            <person name="Papp V."/>
            <person name="Albert L."/>
            <person name="Andreopoulos W."/>
            <person name="Angelini C."/>
            <person name="Antonin V."/>
            <person name="Barry K.W."/>
            <person name="Bougher N.L."/>
            <person name="Buchanan P."/>
            <person name="Buyck B."/>
            <person name="Bense V."/>
            <person name="Catcheside P."/>
            <person name="Chovatia M."/>
            <person name="Cooper J."/>
            <person name="Damon W."/>
            <person name="Desjardin D."/>
            <person name="Finy P."/>
            <person name="Geml J."/>
            <person name="Haridas S."/>
            <person name="Hughes K."/>
            <person name="Justo A."/>
            <person name="Karasinski D."/>
            <person name="Kautmanova I."/>
            <person name="Kiss B."/>
            <person name="Kocsube S."/>
            <person name="Kotiranta H."/>
            <person name="LaButti K.M."/>
            <person name="Lechner B.E."/>
            <person name="Liimatainen K."/>
            <person name="Lipzen A."/>
            <person name="Lukacs Z."/>
            <person name="Mihaltcheva S."/>
            <person name="Morgado L.N."/>
            <person name="Niskanen T."/>
            <person name="Noordeloos M.E."/>
            <person name="Ohm R.A."/>
            <person name="Ortiz-Santana B."/>
            <person name="Ovrebo C."/>
            <person name="Racz N."/>
            <person name="Riley R."/>
            <person name="Savchenko A."/>
            <person name="Shiryaev A."/>
            <person name="Soop K."/>
            <person name="Spirin V."/>
            <person name="Szebenyi C."/>
            <person name="Tomsovsky M."/>
            <person name="Tulloss R.E."/>
            <person name="Uehling J."/>
            <person name="Grigoriev I.V."/>
            <person name="Vagvolgyi C."/>
            <person name="Papp T."/>
            <person name="Martin F.M."/>
            <person name="Miettinen O."/>
            <person name="Hibbett D.S."/>
            <person name="Nagy L.G."/>
        </authorList>
    </citation>
    <scope>NUCLEOTIDE SEQUENCE [LARGE SCALE GENOMIC DNA]</scope>
    <source>
        <strain evidence="5 6">OMC1185</strain>
    </source>
</reference>
<organism evidence="5 6">
    <name type="scientific">Heliocybe sulcata</name>
    <dbReference type="NCBI Taxonomy" id="5364"/>
    <lineage>
        <taxon>Eukaryota</taxon>
        <taxon>Fungi</taxon>
        <taxon>Dikarya</taxon>
        <taxon>Basidiomycota</taxon>
        <taxon>Agaricomycotina</taxon>
        <taxon>Agaricomycetes</taxon>
        <taxon>Gloeophyllales</taxon>
        <taxon>Gloeophyllaceae</taxon>
        <taxon>Heliocybe</taxon>
    </lineage>
</organism>
<dbReference type="GO" id="GO:0008278">
    <property type="term" value="C:cohesin complex"/>
    <property type="evidence" value="ECO:0007669"/>
    <property type="project" value="InterPro"/>
</dbReference>
<feature type="compositionally biased region" description="Basic residues" evidence="3">
    <location>
        <begin position="161"/>
        <end position="171"/>
    </location>
</feature>
<keyword evidence="2" id="KW-0539">Nucleus</keyword>
<dbReference type="STRING" id="5364.A0A5C3NI89"/>
<name>A0A5C3NI89_9AGAM</name>
<dbReference type="GO" id="GO:0007062">
    <property type="term" value="P:sister chromatid cohesion"/>
    <property type="evidence" value="ECO:0007669"/>
    <property type="project" value="InterPro"/>
</dbReference>
<dbReference type="GO" id="GO:0003682">
    <property type="term" value="F:chromatin binding"/>
    <property type="evidence" value="ECO:0007669"/>
    <property type="project" value="TreeGrafter"/>
</dbReference>
<evidence type="ECO:0000259" key="4">
    <source>
        <dbReference type="Pfam" id="PF04825"/>
    </source>
</evidence>
<comment type="subcellular location">
    <subcellularLocation>
        <location evidence="1">Nucleus</location>
    </subcellularLocation>
</comment>
<evidence type="ECO:0000256" key="1">
    <source>
        <dbReference type="ARBA" id="ARBA00004123"/>
    </source>
</evidence>
<feature type="compositionally biased region" description="Basic and acidic residues" evidence="3">
    <location>
        <begin position="518"/>
        <end position="539"/>
    </location>
</feature>
<protein>
    <recommendedName>
        <fullName evidence="4">Rad21/Rec8-like protein N-terminal domain-containing protein</fullName>
    </recommendedName>
</protein>
<dbReference type="GO" id="GO:0005634">
    <property type="term" value="C:nucleus"/>
    <property type="evidence" value="ECO:0007669"/>
    <property type="project" value="UniProtKB-SubCell"/>
</dbReference>
<proteinExistence type="predicted"/>